<evidence type="ECO:0000313" key="9">
    <source>
        <dbReference type="EMBL" id="OPE54584.1"/>
    </source>
</evidence>
<dbReference type="InterPro" id="IPR010432">
    <property type="entry name" value="RDD"/>
</dbReference>
<keyword evidence="2" id="KW-1003">Cell membrane</keyword>
<feature type="compositionally biased region" description="Low complexity" evidence="6">
    <location>
        <begin position="1"/>
        <end position="20"/>
    </location>
</feature>
<protein>
    <submittedName>
        <fullName evidence="10">RDD family protein</fullName>
    </submittedName>
</protein>
<evidence type="ECO:0000256" key="5">
    <source>
        <dbReference type="ARBA" id="ARBA00023136"/>
    </source>
</evidence>
<gene>
    <name evidence="9" type="ORF">BV510_09465</name>
    <name evidence="10" type="ORF">CRI78_11055</name>
</gene>
<dbReference type="EMBL" id="MIJD01000076">
    <property type="protein sequence ID" value="OPE54584.1"/>
    <property type="molecule type" value="Genomic_DNA"/>
</dbReference>
<evidence type="ECO:0000256" key="7">
    <source>
        <dbReference type="SAM" id="Phobius"/>
    </source>
</evidence>
<comment type="caution">
    <text evidence="10">The sequence shown here is derived from an EMBL/GenBank/DDBJ whole genome shotgun (WGS) entry which is preliminary data.</text>
</comment>
<accession>A0A1Q4HM60</accession>
<dbReference type="InterPro" id="IPR051791">
    <property type="entry name" value="Pra-immunoreactive"/>
</dbReference>
<dbReference type="Proteomes" id="UP000220340">
    <property type="component" value="Unassembled WGS sequence"/>
</dbReference>
<reference evidence="9 11" key="1">
    <citation type="submission" date="2016-09" db="EMBL/GenBank/DDBJ databases">
        <title>genome sequences of unsequenced Mycobacteria.</title>
        <authorList>
            <person name="Greninger A.L."/>
            <person name="Jerome K.R."/>
            <person name="Mcnair B."/>
            <person name="Wallis C."/>
            <person name="Fang F."/>
        </authorList>
    </citation>
    <scope>NUCLEOTIDE SEQUENCE [LARGE SCALE GENOMIC DNA]</scope>
    <source>
        <strain evidence="9 11">BM1</strain>
    </source>
</reference>
<evidence type="ECO:0000256" key="3">
    <source>
        <dbReference type="ARBA" id="ARBA00022692"/>
    </source>
</evidence>
<feature type="transmembrane region" description="Helical" evidence="7">
    <location>
        <begin position="80"/>
        <end position="98"/>
    </location>
</feature>
<dbReference type="PIRSF" id="PIRSF021697">
    <property type="entry name" value="UCP021697"/>
    <property type="match status" value="1"/>
</dbReference>
<feature type="transmembrane region" description="Helical" evidence="7">
    <location>
        <begin position="50"/>
        <end position="74"/>
    </location>
</feature>
<keyword evidence="3 7" id="KW-0812">Transmembrane</keyword>
<feature type="domain" description="RDD" evidence="8">
    <location>
        <begin position="43"/>
        <end position="151"/>
    </location>
</feature>
<evidence type="ECO:0000256" key="4">
    <source>
        <dbReference type="ARBA" id="ARBA00022989"/>
    </source>
</evidence>
<dbReference type="AlphaFoldDB" id="A0A1Q4HM60"/>
<dbReference type="Proteomes" id="UP000191039">
    <property type="component" value="Unassembled WGS sequence"/>
</dbReference>
<keyword evidence="12" id="KW-1185">Reference proteome</keyword>
<evidence type="ECO:0000256" key="6">
    <source>
        <dbReference type="SAM" id="MobiDB-lite"/>
    </source>
</evidence>
<dbReference type="PANTHER" id="PTHR36115:SF6">
    <property type="entry name" value="PROLINE-RICH ANTIGEN HOMOLOG"/>
    <property type="match status" value="1"/>
</dbReference>
<evidence type="ECO:0000256" key="2">
    <source>
        <dbReference type="ARBA" id="ARBA00022475"/>
    </source>
</evidence>
<dbReference type="InterPro" id="IPR016795">
    <property type="entry name" value="UCP021697"/>
</dbReference>
<dbReference type="GO" id="GO:0005886">
    <property type="term" value="C:plasma membrane"/>
    <property type="evidence" value="ECO:0007669"/>
    <property type="project" value="UniProtKB-SubCell"/>
</dbReference>
<reference evidence="10 12" key="2">
    <citation type="submission" date="2017-10" db="EMBL/GenBank/DDBJ databases">
        <title>The new phylogeny of genus Mycobacterium.</title>
        <authorList>
            <person name="Tortoli E."/>
            <person name="Trovato A."/>
            <person name="Cirillo D.M."/>
        </authorList>
    </citation>
    <scope>NUCLEOTIDE SEQUENCE [LARGE SCALE GENOMIC DNA]</scope>
    <source>
        <strain evidence="10 12">IP141170001</strain>
    </source>
</reference>
<dbReference type="EMBL" id="PDCR01000012">
    <property type="protein sequence ID" value="PEG54426.1"/>
    <property type="molecule type" value="Genomic_DNA"/>
</dbReference>
<feature type="region of interest" description="Disordered" evidence="6">
    <location>
        <begin position="1"/>
        <end position="30"/>
    </location>
</feature>
<keyword evidence="5 7" id="KW-0472">Membrane</keyword>
<evidence type="ECO:0000259" key="8">
    <source>
        <dbReference type="Pfam" id="PF06271"/>
    </source>
</evidence>
<evidence type="ECO:0000313" key="12">
    <source>
        <dbReference type="Proteomes" id="UP000220340"/>
    </source>
</evidence>
<dbReference type="Pfam" id="PF06271">
    <property type="entry name" value="RDD"/>
    <property type="match status" value="1"/>
</dbReference>
<dbReference type="STRING" id="1801.BRW64_03020"/>
<dbReference type="RefSeq" id="WP_073854047.1">
    <property type="nucleotide sequence ID" value="NZ_BAAATC010000018.1"/>
</dbReference>
<proteinExistence type="predicted"/>
<name>A0A1Q4HM60_9MYCO</name>
<evidence type="ECO:0000313" key="11">
    <source>
        <dbReference type="Proteomes" id="UP000191039"/>
    </source>
</evidence>
<sequence length="158" mass="16575">MARELSSWLSGPEPSSSGAPGEPPNEYPGHRLGFPQYGPGSIAGFGRRTVALLVDWLISYGLAALGMSLGLLSLQAMSTAVLVIWLVLGVVSVRLFGFTPGQAALGLMVVSVDNRRHVGVGRAAARGLLTALVIPALFTDSDQRGLHDLATKTAVVRR</sequence>
<evidence type="ECO:0000256" key="1">
    <source>
        <dbReference type="ARBA" id="ARBA00004651"/>
    </source>
</evidence>
<dbReference type="PANTHER" id="PTHR36115">
    <property type="entry name" value="PROLINE-RICH ANTIGEN HOMOLOG-RELATED"/>
    <property type="match status" value="1"/>
</dbReference>
<dbReference type="OrthoDB" id="5187110at2"/>
<organism evidence="10 12">
    <name type="scientific">Mycolicibacterium diernhoferi</name>
    <dbReference type="NCBI Taxonomy" id="1801"/>
    <lineage>
        <taxon>Bacteria</taxon>
        <taxon>Bacillati</taxon>
        <taxon>Actinomycetota</taxon>
        <taxon>Actinomycetes</taxon>
        <taxon>Mycobacteriales</taxon>
        <taxon>Mycobacteriaceae</taxon>
        <taxon>Mycolicibacterium</taxon>
    </lineage>
</organism>
<comment type="subcellular location">
    <subcellularLocation>
        <location evidence="1">Cell membrane</location>
        <topology evidence="1">Multi-pass membrane protein</topology>
    </subcellularLocation>
</comment>
<evidence type="ECO:0000313" key="10">
    <source>
        <dbReference type="EMBL" id="PEG54426.1"/>
    </source>
</evidence>
<keyword evidence="4 7" id="KW-1133">Transmembrane helix</keyword>